<gene>
    <name evidence="1" type="ORF">Pan44_02400</name>
</gene>
<dbReference type="RefSeq" id="WP_145026467.1">
    <property type="nucleotide sequence ID" value="NZ_CP036271.1"/>
</dbReference>
<dbReference type="InterPro" id="IPR016181">
    <property type="entry name" value="Acyl_CoA_acyltransferase"/>
</dbReference>
<protein>
    <recommendedName>
        <fullName evidence="3">N-acetyltransferase domain-containing protein</fullName>
    </recommendedName>
</protein>
<dbReference type="Proteomes" id="UP000315700">
    <property type="component" value="Chromosome"/>
</dbReference>
<organism evidence="1 2">
    <name type="scientific">Caulifigura coniformis</name>
    <dbReference type="NCBI Taxonomy" id="2527983"/>
    <lineage>
        <taxon>Bacteria</taxon>
        <taxon>Pseudomonadati</taxon>
        <taxon>Planctomycetota</taxon>
        <taxon>Planctomycetia</taxon>
        <taxon>Planctomycetales</taxon>
        <taxon>Planctomycetaceae</taxon>
        <taxon>Caulifigura</taxon>
    </lineage>
</organism>
<reference evidence="1 2" key="1">
    <citation type="submission" date="2019-02" db="EMBL/GenBank/DDBJ databases">
        <title>Deep-cultivation of Planctomycetes and their phenomic and genomic characterization uncovers novel biology.</title>
        <authorList>
            <person name="Wiegand S."/>
            <person name="Jogler M."/>
            <person name="Boedeker C."/>
            <person name="Pinto D."/>
            <person name="Vollmers J."/>
            <person name="Rivas-Marin E."/>
            <person name="Kohn T."/>
            <person name="Peeters S.H."/>
            <person name="Heuer A."/>
            <person name="Rast P."/>
            <person name="Oberbeckmann S."/>
            <person name="Bunk B."/>
            <person name="Jeske O."/>
            <person name="Meyerdierks A."/>
            <person name="Storesund J.E."/>
            <person name="Kallscheuer N."/>
            <person name="Luecker S."/>
            <person name="Lage O.M."/>
            <person name="Pohl T."/>
            <person name="Merkel B.J."/>
            <person name="Hornburger P."/>
            <person name="Mueller R.-W."/>
            <person name="Bruemmer F."/>
            <person name="Labrenz M."/>
            <person name="Spormann A.M."/>
            <person name="Op den Camp H."/>
            <person name="Overmann J."/>
            <person name="Amann R."/>
            <person name="Jetten M.S.M."/>
            <person name="Mascher T."/>
            <person name="Medema M.H."/>
            <person name="Devos D.P."/>
            <person name="Kaster A.-K."/>
            <person name="Ovreas L."/>
            <person name="Rohde M."/>
            <person name="Galperin M.Y."/>
            <person name="Jogler C."/>
        </authorList>
    </citation>
    <scope>NUCLEOTIDE SEQUENCE [LARGE SCALE GENOMIC DNA]</scope>
    <source>
        <strain evidence="1 2">Pan44</strain>
    </source>
</reference>
<proteinExistence type="predicted"/>
<accession>A0A517S7W9</accession>
<keyword evidence="2" id="KW-1185">Reference proteome</keyword>
<evidence type="ECO:0008006" key="3">
    <source>
        <dbReference type="Google" id="ProtNLM"/>
    </source>
</evidence>
<dbReference type="Gene3D" id="3.40.630.30">
    <property type="match status" value="1"/>
</dbReference>
<dbReference type="SUPFAM" id="SSF55729">
    <property type="entry name" value="Acyl-CoA N-acyltransferases (Nat)"/>
    <property type="match status" value="1"/>
</dbReference>
<dbReference type="KEGG" id="ccos:Pan44_02400"/>
<dbReference type="OrthoDB" id="288530at2"/>
<name>A0A517S7W9_9PLAN</name>
<dbReference type="EMBL" id="CP036271">
    <property type="protein sequence ID" value="QDT52231.1"/>
    <property type="molecule type" value="Genomic_DNA"/>
</dbReference>
<dbReference type="InParanoid" id="A0A517S7W9"/>
<dbReference type="AlphaFoldDB" id="A0A517S7W9"/>
<evidence type="ECO:0000313" key="2">
    <source>
        <dbReference type="Proteomes" id="UP000315700"/>
    </source>
</evidence>
<sequence>MTRFQTLLWHGDEPVGICVFSTPPLSLAGRNRFFGRSGQFDRLRLRSLNHNLVLLSRVVLHPTYRGAGIGSEFVRRSCQLCRFPWIEALTEMGRINPFFERAGFVRVPTVAGGVRKVQSRTGHSSIYGGRRKDGSRKLVSQETYDKSRYARPVYYIFDNRDAGGRLGS</sequence>
<evidence type="ECO:0000313" key="1">
    <source>
        <dbReference type="EMBL" id="QDT52231.1"/>
    </source>
</evidence>